<sequence length="167" mass="17673">MPTTWIIAANAGRARIFADAKSAKSLQEVEDMVNPAAQGRVSDIVTDRLSPRSAGNSGHNIGGGQGGGFEHAAQAGAPGSDYQPAVTPAEHEAQKFAKDVAAYLLQGQQKGQYQHLIVSASPEFLGLLRTAIDPQVKALITHELNKDYTHSSGHELRGQLAAHLEKA</sequence>
<comment type="caution">
    <text evidence="2">The sequence shown here is derived from an EMBL/GenBank/DDBJ whole genome shotgun (WGS) entry which is preliminary data.</text>
</comment>
<protein>
    <submittedName>
        <fullName evidence="2">Protein required for attachment to host cells</fullName>
    </submittedName>
</protein>
<evidence type="ECO:0000256" key="1">
    <source>
        <dbReference type="SAM" id="MobiDB-lite"/>
    </source>
</evidence>
<dbReference type="AlphaFoldDB" id="A0A7W9WZW0"/>
<keyword evidence="3" id="KW-1185">Reference proteome</keyword>
<gene>
    <name evidence="2" type="ORF">HD842_001974</name>
</gene>
<dbReference type="EMBL" id="JACHBX010000002">
    <property type="protein sequence ID" value="MBB6133832.1"/>
    <property type="molecule type" value="Genomic_DNA"/>
</dbReference>
<proteinExistence type="predicted"/>
<feature type="region of interest" description="Disordered" evidence="1">
    <location>
        <begin position="49"/>
        <end position="89"/>
    </location>
</feature>
<dbReference type="InterPro" id="IPR019291">
    <property type="entry name" value="Host_attachment_protein"/>
</dbReference>
<dbReference type="Proteomes" id="UP000540787">
    <property type="component" value="Unassembled WGS sequence"/>
</dbReference>
<organism evidence="2 3">
    <name type="scientific">Massilia aurea</name>
    <dbReference type="NCBI Taxonomy" id="373040"/>
    <lineage>
        <taxon>Bacteria</taxon>
        <taxon>Pseudomonadati</taxon>
        <taxon>Pseudomonadota</taxon>
        <taxon>Betaproteobacteria</taxon>
        <taxon>Burkholderiales</taxon>
        <taxon>Oxalobacteraceae</taxon>
        <taxon>Telluria group</taxon>
        <taxon>Massilia</taxon>
    </lineage>
</organism>
<feature type="compositionally biased region" description="Gly residues" evidence="1">
    <location>
        <begin position="60"/>
        <end position="69"/>
    </location>
</feature>
<accession>A0A7W9WZW0</accession>
<name>A0A7W9WZW0_9BURK</name>
<evidence type="ECO:0000313" key="2">
    <source>
        <dbReference type="EMBL" id="MBB6133832.1"/>
    </source>
</evidence>
<dbReference type="Pfam" id="PF10116">
    <property type="entry name" value="Host_attach"/>
    <property type="match status" value="1"/>
</dbReference>
<evidence type="ECO:0000313" key="3">
    <source>
        <dbReference type="Proteomes" id="UP000540787"/>
    </source>
</evidence>
<dbReference type="RefSeq" id="WP_183553895.1">
    <property type="nucleotide sequence ID" value="NZ_JACHBX010000002.1"/>
</dbReference>
<reference evidence="2 3" key="1">
    <citation type="submission" date="2020-08" db="EMBL/GenBank/DDBJ databases">
        <title>The Agave Microbiome: Exploring the role of microbial communities in plant adaptations to desert environments.</title>
        <authorList>
            <person name="Partida-Martinez L.P."/>
        </authorList>
    </citation>
    <scope>NUCLEOTIDE SEQUENCE [LARGE SCALE GENOMIC DNA]</scope>
    <source>
        <strain evidence="2 3">AT3.2</strain>
    </source>
</reference>